<dbReference type="PROSITE" id="PS51161">
    <property type="entry name" value="ATP_CONE"/>
    <property type="match status" value="1"/>
</dbReference>
<dbReference type="STRING" id="1798470.A3D55_00465"/>
<dbReference type="GO" id="GO:0004519">
    <property type="term" value="F:endonuclease activity"/>
    <property type="evidence" value="ECO:0007669"/>
    <property type="project" value="InterPro"/>
</dbReference>
<dbReference type="InterPro" id="IPR011335">
    <property type="entry name" value="Restrct_endonuc-II-like"/>
</dbReference>
<comment type="caution">
    <text evidence="5">The sequence shown here is derived from an EMBL/GenBank/DDBJ whole genome shotgun (WGS) entry which is preliminary data.</text>
</comment>
<name>A0A1F6BMP7_9BACT</name>
<protein>
    <recommendedName>
        <fullName evidence="4">ATP-cone domain-containing protein</fullName>
    </recommendedName>
</protein>
<keyword evidence="2 3" id="KW-0067">ATP-binding</keyword>
<dbReference type="GO" id="GO:0009307">
    <property type="term" value="P:DNA restriction-modification system"/>
    <property type="evidence" value="ECO:0007669"/>
    <property type="project" value="InterPro"/>
</dbReference>
<accession>A0A1F6BMP7</accession>
<dbReference type="GO" id="GO:0003677">
    <property type="term" value="F:DNA binding"/>
    <property type="evidence" value="ECO:0007669"/>
    <property type="project" value="InterPro"/>
</dbReference>
<evidence type="ECO:0000313" key="5">
    <source>
        <dbReference type="EMBL" id="OGG38191.1"/>
    </source>
</evidence>
<evidence type="ECO:0000256" key="3">
    <source>
        <dbReference type="PROSITE-ProRule" id="PRU00492"/>
    </source>
</evidence>
<dbReference type="InterPro" id="IPR011856">
    <property type="entry name" value="tRNA_endonuc-like_dom_sf"/>
</dbReference>
<dbReference type="Gene3D" id="3.40.1350.10">
    <property type="match status" value="1"/>
</dbReference>
<evidence type="ECO:0000259" key="4">
    <source>
        <dbReference type="PROSITE" id="PS51161"/>
    </source>
</evidence>
<dbReference type="InterPro" id="IPR007560">
    <property type="entry name" value="Restrct_endonuc_IV_Mrr"/>
</dbReference>
<dbReference type="SUPFAM" id="SSF52980">
    <property type="entry name" value="Restriction endonuclease-like"/>
    <property type="match status" value="1"/>
</dbReference>
<sequence length="283" mass="31923">MNEILITKNSGEKEPFAEEKLRNSLLRSGAGQNLAEKIIPVIKEEIKNGVLTSTADVYRRAWKILRKESRVTASRYHLRRAIMEMGPSGHPFERFVARVFESRGYKTAVSVIVSGTCVSHEIDVVAENKAEKIAIECKFHNQLGIKSDVKTALYVQARFEDIRKSGKDSFSEIWLVTNTKLSKDATQYGECVGMKMLAWSYPARGNLQELVENAGLHPVTCVTGLSSGQKRFLCERGAVLCRDIIERPEALRDFNFSVGKKQRIINEAKNIIESMNSRIAQER</sequence>
<feature type="domain" description="ATP-cone" evidence="4">
    <location>
        <begin position="4"/>
        <end position="87"/>
    </location>
</feature>
<reference evidence="5 6" key="1">
    <citation type="journal article" date="2016" name="Nat. Commun.">
        <title>Thousands of microbial genomes shed light on interconnected biogeochemical processes in an aquifer system.</title>
        <authorList>
            <person name="Anantharaman K."/>
            <person name="Brown C.T."/>
            <person name="Hug L.A."/>
            <person name="Sharon I."/>
            <person name="Castelle C.J."/>
            <person name="Probst A.J."/>
            <person name="Thomas B.C."/>
            <person name="Singh A."/>
            <person name="Wilkins M.J."/>
            <person name="Karaoz U."/>
            <person name="Brodie E.L."/>
            <person name="Williams K.H."/>
            <person name="Hubbard S.S."/>
            <person name="Banfield J.F."/>
        </authorList>
    </citation>
    <scope>NUCLEOTIDE SEQUENCE [LARGE SCALE GENOMIC DNA]</scope>
</reference>
<keyword evidence="1 3" id="KW-0547">Nucleotide-binding</keyword>
<dbReference type="GO" id="GO:0005524">
    <property type="term" value="F:ATP binding"/>
    <property type="evidence" value="ECO:0007669"/>
    <property type="project" value="UniProtKB-UniRule"/>
</dbReference>
<dbReference type="CDD" id="cd22308">
    <property type="entry name" value="Af1548-like"/>
    <property type="match status" value="1"/>
</dbReference>
<dbReference type="Proteomes" id="UP000178825">
    <property type="component" value="Unassembled WGS sequence"/>
</dbReference>
<gene>
    <name evidence="5" type="ORF">A3D55_00465</name>
</gene>
<organism evidence="5 6">
    <name type="scientific">Candidatus Jorgensenbacteria bacterium RIFCSPHIGHO2_02_FULL_45_20</name>
    <dbReference type="NCBI Taxonomy" id="1798470"/>
    <lineage>
        <taxon>Bacteria</taxon>
        <taxon>Candidatus Joergenseniibacteriota</taxon>
    </lineage>
</organism>
<dbReference type="Pfam" id="PF04471">
    <property type="entry name" value="Mrr_cat"/>
    <property type="match status" value="1"/>
</dbReference>
<dbReference type="EMBL" id="MFKJ01000030">
    <property type="protein sequence ID" value="OGG38191.1"/>
    <property type="molecule type" value="Genomic_DNA"/>
</dbReference>
<evidence type="ECO:0000256" key="2">
    <source>
        <dbReference type="ARBA" id="ARBA00022840"/>
    </source>
</evidence>
<evidence type="ECO:0000256" key="1">
    <source>
        <dbReference type="ARBA" id="ARBA00022741"/>
    </source>
</evidence>
<proteinExistence type="predicted"/>
<dbReference type="AlphaFoldDB" id="A0A1F6BMP7"/>
<dbReference type="InterPro" id="IPR005144">
    <property type="entry name" value="ATP-cone_dom"/>
</dbReference>
<evidence type="ECO:0000313" key="6">
    <source>
        <dbReference type="Proteomes" id="UP000178825"/>
    </source>
</evidence>